<dbReference type="SMART" id="SM00487">
    <property type="entry name" value="DEXDc"/>
    <property type="match status" value="1"/>
</dbReference>
<dbReference type="SMART" id="SM00490">
    <property type="entry name" value="HELICc"/>
    <property type="match status" value="1"/>
</dbReference>
<dbReference type="GO" id="GO:0004386">
    <property type="term" value="F:helicase activity"/>
    <property type="evidence" value="ECO:0007669"/>
    <property type="project" value="UniProtKB-KW"/>
</dbReference>
<evidence type="ECO:0000313" key="8">
    <source>
        <dbReference type="EMBL" id="ABC30536.1"/>
    </source>
</evidence>
<accession>Q2SFN8</accession>
<dbReference type="RefSeq" id="WP_011397603.1">
    <property type="nucleotide sequence ID" value="NC_007645.1"/>
</dbReference>
<protein>
    <submittedName>
        <fullName evidence="8">Superfamily II DNA/RNA helicase, SNF2 family</fullName>
    </submittedName>
</protein>
<organism evidence="8 9">
    <name type="scientific">Hahella chejuensis (strain KCTC 2396)</name>
    <dbReference type="NCBI Taxonomy" id="349521"/>
    <lineage>
        <taxon>Bacteria</taxon>
        <taxon>Pseudomonadati</taxon>
        <taxon>Pseudomonadota</taxon>
        <taxon>Gammaproteobacteria</taxon>
        <taxon>Oceanospirillales</taxon>
        <taxon>Hahellaceae</taxon>
        <taxon>Hahella</taxon>
    </lineage>
</organism>
<feature type="coiled-coil region" evidence="5">
    <location>
        <begin position="872"/>
        <end position="921"/>
    </location>
</feature>
<dbReference type="InterPro" id="IPR038718">
    <property type="entry name" value="SNF2-like_sf"/>
</dbReference>
<evidence type="ECO:0000256" key="3">
    <source>
        <dbReference type="ARBA" id="ARBA00022806"/>
    </source>
</evidence>
<dbReference type="InterPro" id="IPR000330">
    <property type="entry name" value="SNF2_N"/>
</dbReference>
<dbReference type="Gene3D" id="3.40.50.10810">
    <property type="entry name" value="Tandem AAA-ATPase domain"/>
    <property type="match status" value="1"/>
</dbReference>
<dbReference type="Pfam" id="PF00271">
    <property type="entry name" value="Helicase_C"/>
    <property type="match status" value="1"/>
</dbReference>
<dbReference type="EMBL" id="CP000155">
    <property type="protein sequence ID" value="ABC30536.1"/>
    <property type="molecule type" value="Genomic_DNA"/>
</dbReference>
<proteinExistence type="predicted"/>
<dbReference type="eggNOG" id="COG0553">
    <property type="taxonomic scope" value="Bacteria"/>
</dbReference>
<dbReference type="PROSITE" id="PS51192">
    <property type="entry name" value="HELICASE_ATP_BIND_1"/>
    <property type="match status" value="1"/>
</dbReference>
<dbReference type="OrthoDB" id="9814088at2"/>
<feature type="domain" description="Helicase C-terminal" evidence="7">
    <location>
        <begin position="468"/>
        <end position="628"/>
    </location>
</feature>
<dbReference type="PANTHER" id="PTHR45766:SF6">
    <property type="entry name" value="SWI_SNF-RELATED MATRIX-ASSOCIATED ACTIN-DEPENDENT REGULATOR OF CHROMATIN SUBFAMILY A-LIKE PROTEIN 1"/>
    <property type="match status" value="1"/>
</dbReference>
<dbReference type="InterPro" id="IPR027417">
    <property type="entry name" value="P-loop_NTPase"/>
</dbReference>
<dbReference type="Proteomes" id="UP000000238">
    <property type="component" value="Chromosome"/>
</dbReference>
<evidence type="ECO:0000313" key="9">
    <source>
        <dbReference type="Proteomes" id="UP000000238"/>
    </source>
</evidence>
<gene>
    <name evidence="8" type="ordered locus">HCH_03805</name>
</gene>
<evidence type="ECO:0000256" key="4">
    <source>
        <dbReference type="ARBA" id="ARBA00022840"/>
    </source>
</evidence>
<keyword evidence="3 8" id="KW-0347">Helicase</keyword>
<dbReference type="InterPro" id="IPR001650">
    <property type="entry name" value="Helicase_C-like"/>
</dbReference>
<dbReference type="PANTHER" id="PTHR45766">
    <property type="entry name" value="DNA ANNEALING HELICASE AND ENDONUCLEASE ZRANB3 FAMILY MEMBER"/>
    <property type="match status" value="1"/>
</dbReference>
<feature type="domain" description="Helicase ATP-binding" evidence="6">
    <location>
        <begin position="109"/>
        <end position="282"/>
    </location>
</feature>
<dbReference type="InterPro" id="IPR049730">
    <property type="entry name" value="SNF2/RAD54-like_C"/>
</dbReference>
<dbReference type="KEGG" id="hch:HCH_03805"/>
<dbReference type="AlphaFoldDB" id="Q2SFN8"/>
<reference evidence="8 9" key="1">
    <citation type="journal article" date="2005" name="Nucleic Acids Res.">
        <title>Genomic blueprint of Hahella chejuensis, a marine microbe producing an algicidal agent.</title>
        <authorList>
            <person name="Jeong H."/>
            <person name="Yim J.H."/>
            <person name="Lee C."/>
            <person name="Choi S.-H."/>
            <person name="Park Y.K."/>
            <person name="Yoon S.H."/>
            <person name="Hur C.-G."/>
            <person name="Kang H.-Y."/>
            <person name="Kim D."/>
            <person name="Lee H.H."/>
            <person name="Park K.H."/>
            <person name="Park S.-H."/>
            <person name="Park H.-S."/>
            <person name="Lee H.K."/>
            <person name="Oh T.K."/>
            <person name="Kim J.F."/>
        </authorList>
    </citation>
    <scope>NUCLEOTIDE SEQUENCE [LARGE SCALE GENOMIC DNA]</scope>
    <source>
        <strain evidence="8 9">KCTC 2396</strain>
    </source>
</reference>
<dbReference type="Pfam" id="PF00176">
    <property type="entry name" value="SNF2-rel_dom"/>
    <property type="match status" value="1"/>
</dbReference>
<dbReference type="GO" id="GO:0005524">
    <property type="term" value="F:ATP binding"/>
    <property type="evidence" value="ECO:0007669"/>
    <property type="project" value="UniProtKB-KW"/>
</dbReference>
<dbReference type="InterPro" id="IPR014001">
    <property type="entry name" value="Helicase_ATP-bd"/>
</dbReference>
<dbReference type="InterPro" id="IPR057342">
    <property type="entry name" value="DEXDc_RapA"/>
</dbReference>
<evidence type="ECO:0000256" key="1">
    <source>
        <dbReference type="ARBA" id="ARBA00022741"/>
    </source>
</evidence>
<dbReference type="PROSITE" id="PS51194">
    <property type="entry name" value="HELICASE_CTER"/>
    <property type="match status" value="1"/>
</dbReference>
<evidence type="ECO:0000256" key="2">
    <source>
        <dbReference type="ARBA" id="ARBA00022801"/>
    </source>
</evidence>
<dbReference type="CDD" id="cd18793">
    <property type="entry name" value="SF2_C_SNF"/>
    <property type="match status" value="1"/>
</dbReference>
<keyword evidence="1" id="KW-0547">Nucleotide-binding</keyword>
<keyword evidence="5" id="KW-0175">Coiled coil</keyword>
<dbReference type="CDD" id="cd18011">
    <property type="entry name" value="DEXDc_RapA"/>
    <property type="match status" value="1"/>
</dbReference>
<evidence type="ECO:0000259" key="6">
    <source>
        <dbReference type="PROSITE" id="PS51192"/>
    </source>
</evidence>
<evidence type="ECO:0000259" key="7">
    <source>
        <dbReference type="PROSITE" id="PS51194"/>
    </source>
</evidence>
<dbReference type="STRING" id="349521.HCH_03805"/>
<keyword evidence="4" id="KW-0067">ATP-binding</keyword>
<keyword evidence="9" id="KW-1185">Reference proteome</keyword>
<name>Q2SFN8_HAHCH</name>
<dbReference type="Gene3D" id="3.40.50.300">
    <property type="entry name" value="P-loop containing nucleotide triphosphate hydrolases"/>
    <property type="match status" value="1"/>
</dbReference>
<dbReference type="HOGENOM" id="CLU_009866_1_0_6"/>
<dbReference type="GO" id="GO:0016787">
    <property type="term" value="F:hydrolase activity"/>
    <property type="evidence" value="ECO:0007669"/>
    <property type="project" value="UniProtKB-KW"/>
</dbReference>
<evidence type="ECO:0000256" key="5">
    <source>
        <dbReference type="SAM" id="Coils"/>
    </source>
</evidence>
<dbReference type="SUPFAM" id="SSF52540">
    <property type="entry name" value="P-loop containing nucleoside triphosphate hydrolases"/>
    <property type="match status" value="1"/>
</dbReference>
<sequence length="947" mass="106491">MSEHTFSPGSVVTARGREWIVLPQSDARLLHLRPLGGGDDAITALLPELEPIHSASFPPPQVMHSGTQAAGLLLRDALMLKLRAGAGPFRSFGNIAIEPRAYQLVPLMMALKLETIRLLIADDVGVGKTIEASLIVREMLDRAEINRFTVLCPPHLCEQWHEELKERFHLDATIVRSTTAARLERGLLQDRSIFTEHPFTIVSLDYIKNKTRRDAFLLHCPEFVIVDEAHTCARSGMGPHLRYGLLKDLAANEARHMVLLTATPHSGDEEAFYNLLSLLKPEFVDLRTIDNAAHPLRQALANHFVQRRRQDIGEWKEGNLFPDRLTSEATYKLTGEWNAIFHDVLEYARELVSRESEGTFKARMNWWAALALLRCISSSPQAAIRALNTRLDNTLSPDGKSPDEEDQRCHIEALNEKGALSVLDGTDDNLTLDDVEPGAAQEEDVAILKRLIERAKHLKSGNDPKLQTLKQIIKPVLDEGYNPVIFCRYIATAEYLADELNSAFPQREVIHVTGDLTPTERLERIEQLKESDKAPLLVATDCLSEGVNLQEQFNAVIHYDLSWNPTRHEQREGRVDRFGQKAKNVKALMYYGEENPVDGAVLQVILRKAESIRKALGVTVPMPEEGDRAEQALMKAVLLRSGNYIGSKGMDDLFAQDADLQALDAKWESAREKARRHRTLFAQNRLKPEDVLPEWEKAFAVLGTEEDVKRFVLNACERLGAPLKSLKQGGYQAPLPHFGEKHPGLRDRLDAAGLLALKHIDFYYPSALKAEFIHRTHPLVSHLADYLAELAMSGEDTKLIARAGALYTKEVETRTVIYLLRIRSRLILKRTLHECDLLAEEALAIAINADNQASVIPKDQALKLMQASVSKDMCKEAKERELAEELNQLEEKQPMFRSLAEARAKQLLADHRRTREAAQAKGSYEVKPQFPVDVLGVYVLIPDLKLF</sequence>
<keyword evidence="2" id="KW-0378">Hydrolase</keyword>